<evidence type="ECO:0000313" key="2">
    <source>
        <dbReference type="EMBL" id="KNC81002.1"/>
    </source>
</evidence>
<dbReference type="RefSeq" id="XP_014154904.1">
    <property type="nucleotide sequence ID" value="XM_014299429.1"/>
</dbReference>
<feature type="compositionally biased region" description="Polar residues" evidence="1">
    <location>
        <begin position="379"/>
        <end position="392"/>
    </location>
</feature>
<dbReference type="GeneID" id="25907152"/>
<name>A0A0L0FVY9_9EUKA</name>
<sequence length="450" mass="49726">MKGSGPPPLAPKPKHATFQPLPESHHKVPPKPPAKKPQLVVQKPTVTNVGLLNKIEDDRAKCLKVVEGMQKLLDTYENNPNMGDEKARAQTEESLLVEQARLNEYDYCIAQANATGICPQPRQSQKPDTTQSTKKRAAEEEAAVRKAKDEAIEKRKMALFNRSTRRMKDRSSMMERKKNENIEREANRLKLKKLVEMKVAQEEAKTLEADYKETDSRADKLAADAAAMFMTRAQKADMDKGAEKDGKSPANARTSIYEGHKPLSALYGDRSTSRKSGISDSLANQMATLREAQEQREKPGAAPVYLRKAPQIPKKPMTGMRRISPAAMTHSELLKQKRDIQRASIRNANGPPVPRGSSTRPSVRATAVVPAGRMSIRQSIRGTGQPHTTMSKNPPMRMSVKNPPMRMSVRGSVRKPSSNQNDLKTPPPLPPKRGSMMRKSARGVAGSAPG</sequence>
<feature type="region of interest" description="Disordered" evidence="1">
    <location>
        <begin position="379"/>
        <end position="450"/>
    </location>
</feature>
<protein>
    <submittedName>
        <fullName evidence="2">Uncharacterized protein</fullName>
    </submittedName>
</protein>
<accession>A0A0L0FVY9</accession>
<feature type="compositionally biased region" description="Basic and acidic residues" evidence="1">
    <location>
        <begin position="136"/>
        <end position="148"/>
    </location>
</feature>
<dbReference type="AlphaFoldDB" id="A0A0L0FVY9"/>
<feature type="non-terminal residue" evidence="2">
    <location>
        <position position="450"/>
    </location>
</feature>
<feature type="compositionally biased region" description="Pro residues" evidence="1">
    <location>
        <begin position="1"/>
        <end position="11"/>
    </location>
</feature>
<proteinExistence type="predicted"/>
<feature type="compositionally biased region" description="Polar residues" evidence="1">
    <location>
        <begin position="121"/>
        <end position="132"/>
    </location>
</feature>
<dbReference type="EMBL" id="KQ242079">
    <property type="protein sequence ID" value="KNC81002.1"/>
    <property type="molecule type" value="Genomic_DNA"/>
</dbReference>
<organism evidence="2 3">
    <name type="scientific">Sphaeroforma arctica JP610</name>
    <dbReference type="NCBI Taxonomy" id="667725"/>
    <lineage>
        <taxon>Eukaryota</taxon>
        <taxon>Ichthyosporea</taxon>
        <taxon>Ichthyophonida</taxon>
        <taxon>Sphaeroforma</taxon>
    </lineage>
</organism>
<feature type="region of interest" description="Disordered" evidence="1">
    <location>
        <begin position="117"/>
        <end position="148"/>
    </location>
</feature>
<dbReference type="Proteomes" id="UP000054560">
    <property type="component" value="Unassembled WGS sequence"/>
</dbReference>
<reference evidence="2 3" key="1">
    <citation type="submission" date="2011-02" db="EMBL/GenBank/DDBJ databases">
        <title>The Genome Sequence of Sphaeroforma arctica JP610.</title>
        <authorList>
            <consortium name="The Broad Institute Genome Sequencing Platform"/>
            <person name="Russ C."/>
            <person name="Cuomo C."/>
            <person name="Young S.K."/>
            <person name="Zeng Q."/>
            <person name="Gargeya S."/>
            <person name="Alvarado L."/>
            <person name="Berlin A."/>
            <person name="Chapman S.B."/>
            <person name="Chen Z."/>
            <person name="Freedman E."/>
            <person name="Gellesch M."/>
            <person name="Goldberg J."/>
            <person name="Griggs A."/>
            <person name="Gujja S."/>
            <person name="Heilman E."/>
            <person name="Heiman D."/>
            <person name="Howarth C."/>
            <person name="Mehta T."/>
            <person name="Neiman D."/>
            <person name="Pearson M."/>
            <person name="Roberts A."/>
            <person name="Saif S."/>
            <person name="Shea T."/>
            <person name="Shenoy N."/>
            <person name="Sisk P."/>
            <person name="Stolte C."/>
            <person name="Sykes S."/>
            <person name="White J."/>
            <person name="Yandava C."/>
            <person name="Burger G."/>
            <person name="Gray M.W."/>
            <person name="Holland P.W.H."/>
            <person name="King N."/>
            <person name="Lang F.B.F."/>
            <person name="Roger A.J."/>
            <person name="Ruiz-Trillo I."/>
            <person name="Haas B."/>
            <person name="Nusbaum C."/>
            <person name="Birren B."/>
        </authorList>
    </citation>
    <scope>NUCLEOTIDE SEQUENCE [LARGE SCALE GENOMIC DNA]</scope>
    <source>
        <strain evidence="2 3">JP610</strain>
    </source>
</reference>
<keyword evidence="3" id="KW-1185">Reference proteome</keyword>
<evidence type="ECO:0000256" key="1">
    <source>
        <dbReference type="SAM" id="MobiDB-lite"/>
    </source>
</evidence>
<evidence type="ECO:0000313" key="3">
    <source>
        <dbReference type="Proteomes" id="UP000054560"/>
    </source>
</evidence>
<feature type="region of interest" description="Disordered" evidence="1">
    <location>
        <begin position="1"/>
        <end position="39"/>
    </location>
</feature>
<gene>
    <name evidence="2" type="ORF">SARC_06648</name>
</gene>
<dbReference type="Gene3D" id="6.10.140.470">
    <property type="match status" value="1"/>
</dbReference>